<comment type="caution">
    <text evidence="3">The sequence shown here is derived from an EMBL/GenBank/DDBJ whole genome shotgun (WGS) entry which is preliminary data.</text>
</comment>
<sequence>MKKIIFVLVFLTTSLLCASVFSQIGNEPLALGLPGDNLNLYAVLDVFQKSPTLEEFERRLNDKESNINNLDLNNDNVIDYIEVIGNKNNNSFSVVLRVAINNYEYQDVAVIEGHKNYAGKVIVQIIGDEDLYGKNFIIEPSFSENPNPGYVGNQRVIVTGSAIYYANDWPIIAYLFSPVFSVYISPWHWGFYPTYWHPWSPIFFHVYWDFHRHYYTNNFYRRSGYIRYPISHSYYFKKRQTSSIVRQYKRDGRYNGVYDGRTYKKPMAPERRIITPSSPTRSVAPSRTQPGTPSGARPWIHRITPPTTRPATQPVSPSTTRQATKKVVPSATRPETRPWIHRAVPSTTRPVGKPVPPSSDKSERPGNRRD</sequence>
<dbReference type="RefSeq" id="WP_194311895.1">
    <property type="nucleotide sequence ID" value="NZ_JADHEC010000016.1"/>
</dbReference>
<feature type="compositionally biased region" description="Basic and acidic residues" evidence="1">
    <location>
        <begin position="360"/>
        <end position="370"/>
    </location>
</feature>
<evidence type="ECO:0008006" key="5">
    <source>
        <dbReference type="Google" id="ProtNLM"/>
    </source>
</evidence>
<feature type="signal peptide" evidence="2">
    <location>
        <begin position="1"/>
        <end position="18"/>
    </location>
</feature>
<dbReference type="AlphaFoldDB" id="A0A930UC84"/>
<evidence type="ECO:0000256" key="2">
    <source>
        <dbReference type="SAM" id="SignalP"/>
    </source>
</evidence>
<evidence type="ECO:0000313" key="4">
    <source>
        <dbReference type="Proteomes" id="UP000646211"/>
    </source>
</evidence>
<feature type="compositionally biased region" description="Polar residues" evidence="1">
    <location>
        <begin position="275"/>
        <end position="292"/>
    </location>
</feature>
<dbReference type="Proteomes" id="UP000646211">
    <property type="component" value="Unassembled WGS sequence"/>
</dbReference>
<accession>A0A930UC84</accession>
<feature type="region of interest" description="Disordered" evidence="1">
    <location>
        <begin position="273"/>
        <end position="370"/>
    </location>
</feature>
<proteinExistence type="predicted"/>
<dbReference type="EMBL" id="JADHEC010000016">
    <property type="protein sequence ID" value="MBF2708641.1"/>
    <property type="molecule type" value="Genomic_DNA"/>
</dbReference>
<evidence type="ECO:0000256" key="1">
    <source>
        <dbReference type="SAM" id="MobiDB-lite"/>
    </source>
</evidence>
<protein>
    <recommendedName>
        <fullName evidence="5">DUF3300 domain-containing protein</fullName>
    </recommendedName>
</protein>
<keyword evidence="4" id="KW-1185">Reference proteome</keyword>
<organism evidence="3 4">
    <name type="scientific">Flavobacterium soyangense</name>
    <dbReference type="NCBI Taxonomy" id="2023265"/>
    <lineage>
        <taxon>Bacteria</taxon>
        <taxon>Pseudomonadati</taxon>
        <taxon>Bacteroidota</taxon>
        <taxon>Flavobacteriia</taxon>
        <taxon>Flavobacteriales</taxon>
        <taxon>Flavobacteriaceae</taxon>
        <taxon>Flavobacterium</taxon>
    </lineage>
</organism>
<feature type="compositionally biased region" description="Polar residues" evidence="1">
    <location>
        <begin position="305"/>
        <end position="322"/>
    </location>
</feature>
<keyword evidence="2" id="KW-0732">Signal</keyword>
<evidence type="ECO:0000313" key="3">
    <source>
        <dbReference type="EMBL" id="MBF2708641.1"/>
    </source>
</evidence>
<feature type="chain" id="PRO_5037276346" description="DUF3300 domain-containing protein" evidence="2">
    <location>
        <begin position="19"/>
        <end position="370"/>
    </location>
</feature>
<name>A0A930UC84_9FLAO</name>
<reference evidence="3" key="1">
    <citation type="submission" date="2020-11" db="EMBL/GenBank/DDBJ databases">
        <title>Genome of Flavobacterium soyangense.</title>
        <authorList>
            <person name="Liu Q."/>
            <person name="Xin Y.-H."/>
        </authorList>
    </citation>
    <scope>NUCLEOTIDE SEQUENCE</scope>
    <source>
        <strain evidence="3">CGMCC 1.13493</strain>
    </source>
</reference>
<gene>
    <name evidence="3" type="ORF">IR213_08570</name>
</gene>